<protein>
    <submittedName>
        <fullName evidence="2">Uncharacterized protein</fullName>
    </submittedName>
</protein>
<dbReference type="AlphaFoldDB" id="A0A956SGV2"/>
<organism evidence="2 3">
    <name type="scientific">Eiseniibacteriota bacterium</name>
    <dbReference type="NCBI Taxonomy" id="2212470"/>
    <lineage>
        <taxon>Bacteria</taxon>
        <taxon>Candidatus Eiseniibacteriota</taxon>
    </lineage>
</organism>
<sequence>MRPDIGVSAGRIEHGARDGIVLRPEGGEYQGPETGCSPETCPLVPTIRSSWGQIKGRFQEAK</sequence>
<dbReference type="Proteomes" id="UP000739538">
    <property type="component" value="Unassembled WGS sequence"/>
</dbReference>
<comment type="caution">
    <text evidence="2">The sequence shown here is derived from an EMBL/GenBank/DDBJ whole genome shotgun (WGS) entry which is preliminary data.</text>
</comment>
<name>A0A956SGV2_UNCEI</name>
<evidence type="ECO:0000256" key="1">
    <source>
        <dbReference type="SAM" id="MobiDB-lite"/>
    </source>
</evidence>
<evidence type="ECO:0000313" key="2">
    <source>
        <dbReference type="EMBL" id="MCA9757793.1"/>
    </source>
</evidence>
<dbReference type="EMBL" id="JAGQHS010000120">
    <property type="protein sequence ID" value="MCA9757793.1"/>
    <property type="molecule type" value="Genomic_DNA"/>
</dbReference>
<feature type="region of interest" description="Disordered" evidence="1">
    <location>
        <begin position="1"/>
        <end position="41"/>
    </location>
</feature>
<reference evidence="2" key="2">
    <citation type="journal article" date="2021" name="Microbiome">
        <title>Successional dynamics and alternative stable states in a saline activated sludge microbial community over 9 years.</title>
        <authorList>
            <person name="Wang Y."/>
            <person name="Ye J."/>
            <person name="Ju F."/>
            <person name="Liu L."/>
            <person name="Boyd J.A."/>
            <person name="Deng Y."/>
            <person name="Parks D.H."/>
            <person name="Jiang X."/>
            <person name="Yin X."/>
            <person name="Woodcroft B.J."/>
            <person name="Tyson G.W."/>
            <person name="Hugenholtz P."/>
            <person name="Polz M.F."/>
            <person name="Zhang T."/>
        </authorList>
    </citation>
    <scope>NUCLEOTIDE SEQUENCE</scope>
    <source>
        <strain evidence="2">HKST-UBA02</strain>
    </source>
</reference>
<evidence type="ECO:0000313" key="3">
    <source>
        <dbReference type="Proteomes" id="UP000739538"/>
    </source>
</evidence>
<proteinExistence type="predicted"/>
<accession>A0A956SGV2</accession>
<gene>
    <name evidence="2" type="ORF">KDA27_18525</name>
</gene>
<reference evidence="2" key="1">
    <citation type="submission" date="2020-04" db="EMBL/GenBank/DDBJ databases">
        <authorList>
            <person name="Zhang T."/>
        </authorList>
    </citation>
    <scope>NUCLEOTIDE SEQUENCE</scope>
    <source>
        <strain evidence="2">HKST-UBA02</strain>
    </source>
</reference>